<evidence type="ECO:0000313" key="2">
    <source>
        <dbReference type="EMBL" id="WEK06845.1"/>
    </source>
</evidence>
<dbReference type="EMBL" id="CP119312">
    <property type="protein sequence ID" value="WEK06845.1"/>
    <property type="molecule type" value="Genomic_DNA"/>
</dbReference>
<evidence type="ECO:0000313" key="3">
    <source>
        <dbReference type="Proteomes" id="UP001217476"/>
    </source>
</evidence>
<proteinExistence type="predicted"/>
<evidence type="ECO:0000259" key="1">
    <source>
        <dbReference type="Pfam" id="PF26343"/>
    </source>
</evidence>
<dbReference type="Proteomes" id="UP001217476">
    <property type="component" value="Chromosome"/>
</dbReference>
<accession>A0AAJ6B1I5</accession>
<dbReference type="Pfam" id="PF26343">
    <property type="entry name" value="VapC50_C"/>
    <property type="match status" value="1"/>
</dbReference>
<organism evidence="2 3">
    <name type="scientific">Candidatus Devosia phytovorans</name>
    <dbReference type="NCBI Taxonomy" id="3121372"/>
    <lineage>
        <taxon>Bacteria</taxon>
        <taxon>Pseudomonadati</taxon>
        <taxon>Pseudomonadota</taxon>
        <taxon>Alphaproteobacteria</taxon>
        <taxon>Hyphomicrobiales</taxon>
        <taxon>Devosiaceae</taxon>
        <taxon>Devosia</taxon>
    </lineage>
</organism>
<dbReference type="InterPro" id="IPR058652">
    <property type="entry name" value="VapC50_C"/>
</dbReference>
<gene>
    <name evidence="2" type="ORF">P0Y65_19175</name>
</gene>
<feature type="domain" description="VapC50 C-terminal" evidence="1">
    <location>
        <begin position="123"/>
        <end position="177"/>
    </location>
</feature>
<dbReference type="AlphaFoldDB" id="A0AAJ6B1I5"/>
<sequence>MDACVLYPAPLRDFLLELSASGIFRARWSELIHDEWIRNLLKNRPDLTAEQLTRTKTMMNAAVEGCLVSGHEALISSLQLPDEDGRHVLAAAIHSGSDAIVTMNLRDFPSVELDKYEIEVLHPDEFLFQQFSLDPAAVIVAAQQCRARLKNPPKSTDDYLGILEAQSLPSLVAELRPYADLI</sequence>
<name>A0AAJ6B1I5_9HYPH</name>
<protein>
    <submittedName>
        <fullName evidence="2">PIN domain-containing protein</fullName>
    </submittedName>
</protein>
<reference evidence="2" key="1">
    <citation type="submission" date="2023-03" db="EMBL/GenBank/DDBJ databases">
        <title>Andean soil-derived lignocellulolytic bacterial consortium as a source of novel taxa and putative plastic-active enzymes.</title>
        <authorList>
            <person name="Diaz-Garcia L."/>
            <person name="Chuvochina M."/>
            <person name="Feuerriegel G."/>
            <person name="Bunk B."/>
            <person name="Sproer C."/>
            <person name="Streit W.R."/>
            <person name="Rodriguez L.M."/>
            <person name="Overmann J."/>
            <person name="Jimenez D.J."/>
        </authorList>
    </citation>
    <scope>NUCLEOTIDE SEQUENCE</scope>
    <source>
        <strain evidence="2">MAG 4196</strain>
    </source>
</reference>